<dbReference type="InterPro" id="IPR024181">
    <property type="entry name" value="Chemotax_regulator_CheV"/>
</dbReference>
<dbReference type="InterPro" id="IPR001789">
    <property type="entry name" value="Sig_transdc_resp-reg_receiver"/>
</dbReference>
<dbReference type="Proteomes" id="UP001589628">
    <property type="component" value="Unassembled WGS sequence"/>
</dbReference>
<dbReference type="PROSITE" id="PS50110">
    <property type="entry name" value="RESPONSE_REGULATORY"/>
    <property type="match status" value="1"/>
</dbReference>
<dbReference type="EMBL" id="JBHLZN010000001">
    <property type="protein sequence ID" value="MFB9885646.1"/>
    <property type="molecule type" value="Genomic_DNA"/>
</dbReference>
<reference evidence="4 5" key="1">
    <citation type="submission" date="2024-09" db="EMBL/GenBank/DDBJ databases">
        <authorList>
            <person name="Sun Q."/>
            <person name="Mori K."/>
        </authorList>
    </citation>
    <scope>NUCLEOTIDE SEQUENCE [LARGE SCALE GENOMIC DNA]</scope>
    <source>
        <strain evidence="4 5">ATCC 51285</strain>
    </source>
</reference>
<feature type="modified residue" description="4-aspartylphosphate" evidence="1">
    <location>
        <position position="238"/>
    </location>
</feature>
<dbReference type="SUPFAM" id="SSF50341">
    <property type="entry name" value="CheW-like"/>
    <property type="match status" value="1"/>
</dbReference>
<dbReference type="Gene3D" id="2.40.50.180">
    <property type="entry name" value="CheA-289, Domain 4"/>
    <property type="match status" value="1"/>
</dbReference>
<dbReference type="PANTHER" id="PTHR47233:SF3">
    <property type="entry name" value="CHEMOTAXIS PROTEIN CHEV"/>
    <property type="match status" value="1"/>
</dbReference>
<evidence type="ECO:0000313" key="5">
    <source>
        <dbReference type="Proteomes" id="UP001589628"/>
    </source>
</evidence>
<keyword evidence="5" id="KW-1185">Reference proteome</keyword>
<dbReference type="Gene3D" id="3.40.50.2300">
    <property type="match status" value="1"/>
</dbReference>
<dbReference type="CDD" id="cd19924">
    <property type="entry name" value="REC_CheV-like"/>
    <property type="match status" value="1"/>
</dbReference>
<evidence type="ECO:0000259" key="3">
    <source>
        <dbReference type="PROSITE" id="PS50851"/>
    </source>
</evidence>
<dbReference type="Gene3D" id="2.30.30.40">
    <property type="entry name" value="SH3 Domains"/>
    <property type="match status" value="1"/>
</dbReference>
<dbReference type="PANTHER" id="PTHR47233">
    <property type="entry name" value="CHEMOTAXIS PROTEIN CHEV"/>
    <property type="match status" value="1"/>
</dbReference>
<dbReference type="SMART" id="SM00448">
    <property type="entry name" value="REC"/>
    <property type="match status" value="1"/>
</dbReference>
<gene>
    <name evidence="4" type="ORF">ACFFLH_04400</name>
</gene>
<dbReference type="Pfam" id="PF00072">
    <property type="entry name" value="Response_reg"/>
    <property type="match status" value="1"/>
</dbReference>
<dbReference type="Pfam" id="PF01584">
    <property type="entry name" value="CheW"/>
    <property type="match status" value="1"/>
</dbReference>
<dbReference type="RefSeq" id="WP_027313730.1">
    <property type="nucleotide sequence ID" value="NZ_JAUESS010000005.1"/>
</dbReference>
<evidence type="ECO:0000256" key="1">
    <source>
        <dbReference type="PROSITE-ProRule" id="PRU00169"/>
    </source>
</evidence>
<dbReference type="InterPro" id="IPR036061">
    <property type="entry name" value="CheW-like_dom_sf"/>
</dbReference>
<evidence type="ECO:0000313" key="4">
    <source>
        <dbReference type="EMBL" id="MFB9885646.1"/>
    </source>
</evidence>
<dbReference type="InterPro" id="IPR011006">
    <property type="entry name" value="CheY-like_superfamily"/>
</dbReference>
<organism evidence="4 5">
    <name type="scientific">Balneatrix alpica</name>
    <dbReference type="NCBI Taxonomy" id="75684"/>
    <lineage>
        <taxon>Bacteria</taxon>
        <taxon>Pseudomonadati</taxon>
        <taxon>Pseudomonadota</taxon>
        <taxon>Gammaproteobacteria</taxon>
        <taxon>Oceanospirillales</taxon>
        <taxon>Balneatrichaceae</taxon>
        <taxon>Balneatrix</taxon>
    </lineage>
</organism>
<dbReference type="SUPFAM" id="SSF52172">
    <property type="entry name" value="CheY-like"/>
    <property type="match status" value="1"/>
</dbReference>
<proteinExistence type="predicted"/>
<protein>
    <submittedName>
        <fullName evidence="4">Chemotaxis protein CheV</fullName>
    </submittedName>
</protein>
<name>A0ABV5ZBR3_9GAMM</name>
<comment type="caution">
    <text evidence="4">The sequence shown here is derived from an EMBL/GenBank/DDBJ whole genome shotgun (WGS) entry which is preliminary data.</text>
</comment>
<dbReference type="PROSITE" id="PS50851">
    <property type="entry name" value="CHEW"/>
    <property type="match status" value="1"/>
</dbReference>
<dbReference type="PIRSF" id="PIRSF002867">
    <property type="entry name" value="CheV"/>
    <property type="match status" value="1"/>
</dbReference>
<evidence type="ECO:0000259" key="2">
    <source>
        <dbReference type="PROSITE" id="PS50110"/>
    </source>
</evidence>
<keyword evidence="1" id="KW-0597">Phosphoprotein</keyword>
<dbReference type="SMART" id="SM00260">
    <property type="entry name" value="CheW"/>
    <property type="match status" value="1"/>
</dbReference>
<sequence>MAGVLDSVNQRTQLVGKNRLELLTFRLNGPQIYGINVFKVREILQTPKLTEIPESHPVIRGTAYIRGRTIPVIDLALAMGGSKPTDIEGSFTVITEYNISVQGFLVRAVERIINMNWEDILPPPSGLGNRHYLTSITRFENRLIEILDVEKILSEVAPRHDEVSEEAVTKAADQRPATFRVMIADDSSVARKQIKRAVEALGAETTLVNDGAAAYNHLLDLASQGINVAEHYYVLISDVEMPEMDGYTLTAKIRSHPDLKDLYVMLHTSLSGVFNQSMVEKVGADDFLAKFQPDVLAERVLVHKR</sequence>
<feature type="domain" description="CheW-like" evidence="3">
    <location>
        <begin position="19"/>
        <end position="158"/>
    </location>
</feature>
<accession>A0ABV5ZBR3</accession>
<dbReference type="InterPro" id="IPR002545">
    <property type="entry name" value="CheW-lke_dom"/>
</dbReference>
<feature type="domain" description="Response regulatory" evidence="2">
    <location>
        <begin position="180"/>
        <end position="305"/>
    </location>
</feature>